<dbReference type="EMBL" id="JSUQ01000016">
    <property type="protein sequence ID" value="KHQ51589.1"/>
    <property type="molecule type" value="Genomic_DNA"/>
</dbReference>
<evidence type="ECO:0000313" key="2">
    <source>
        <dbReference type="EMBL" id="KHQ51589.1"/>
    </source>
</evidence>
<name>A0A0B3SM43_9RHOB</name>
<reference evidence="2 3" key="1">
    <citation type="submission" date="2014-10" db="EMBL/GenBank/DDBJ databases">
        <title>Genome sequence of Ponticoccus sp. strain UMTAT08 isolated from clonal culture of toxic dinoflagellate Alexandrium tamiyavanichii.</title>
        <authorList>
            <person name="Gan H.Y."/>
            <person name="Muhd D.-D."/>
            <person name="Mohd Noor M.E."/>
            <person name="Yeong Y.S."/>
            <person name="Usup G."/>
        </authorList>
    </citation>
    <scope>NUCLEOTIDE SEQUENCE [LARGE SCALE GENOMIC DNA]</scope>
    <source>
        <strain evidence="2 3">UMTAT08</strain>
    </source>
</reference>
<organism evidence="2 3">
    <name type="scientific">Mameliella alba</name>
    <dbReference type="NCBI Taxonomy" id="561184"/>
    <lineage>
        <taxon>Bacteria</taxon>
        <taxon>Pseudomonadati</taxon>
        <taxon>Pseudomonadota</taxon>
        <taxon>Alphaproteobacteria</taxon>
        <taxon>Rhodobacterales</taxon>
        <taxon>Roseobacteraceae</taxon>
        <taxon>Mameliella</taxon>
    </lineage>
</organism>
<dbReference type="RefSeq" id="WP_043144408.1">
    <property type="nucleotide sequence ID" value="NZ_JSUQ01000016.1"/>
</dbReference>
<accession>A0A0B3SM43</accession>
<evidence type="ECO:0000313" key="3">
    <source>
        <dbReference type="Proteomes" id="UP000030960"/>
    </source>
</evidence>
<proteinExistence type="predicted"/>
<dbReference type="OrthoDB" id="583390at2"/>
<gene>
    <name evidence="2" type="ORF">OA50_03751</name>
</gene>
<dbReference type="AlphaFoldDB" id="A0A0B3SM43"/>
<comment type="caution">
    <text evidence="2">The sequence shown here is derived from an EMBL/GenBank/DDBJ whole genome shotgun (WGS) entry which is preliminary data.</text>
</comment>
<keyword evidence="3" id="KW-1185">Reference proteome</keyword>
<dbReference type="InterPro" id="IPR025711">
    <property type="entry name" value="PepSY"/>
</dbReference>
<evidence type="ECO:0000259" key="1">
    <source>
        <dbReference type="Pfam" id="PF13670"/>
    </source>
</evidence>
<dbReference type="PATRIC" id="fig|1515334.3.peg.3773"/>
<dbReference type="Pfam" id="PF13670">
    <property type="entry name" value="PepSY_2"/>
    <property type="match status" value="1"/>
</dbReference>
<feature type="domain" description="PepSY" evidence="1">
    <location>
        <begin position="5"/>
        <end position="79"/>
    </location>
</feature>
<dbReference type="Proteomes" id="UP000030960">
    <property type="component" value="Unassembled WGS sequence"/>
</dbReference>
<sequence>MKYALALACALGLAAPALADDDRPDAATVAKIEALLAEMECQMDPDDIEMEDGGYELDDVICKGGNQFDIELDAELNEIGRRAE</sequence>
<protein>
    <recommendedName>
        <fullName evidence="1">PepSY domain-containing protein</fullName>
    </recommendedName>
</protein>